<feature type="transmembrane region" description="Helical" evidence="1">
    <location>
        <begin position="187"/>
        <end position="207"/>
    </location>
</feature>
<dbReference type="AlphaFoldDB" id="A0A2R8AR73"/>
<evidence type="ECO:0000313" key="3">
    <source>
        <dbReference type="Proteomes" id="UP000244904"/>
    </source>
</evidence>
<organism evidence="2 3">
    <name type="scientific">Pseudoprimorskyibacter insulae</name>
    <dbReference type="NCBI Taxonomy" id="1695997"/>
    <lineage>
        <taxon>Bacteria</taxon>
        <taxon>Pseudomonadati</taxon>
        <taxon>Pseudomonadota</taxon>
        <taxon>Alphaproteobacteria</taxon>
        <taxon>Rhodobacterales</taxon>
        <taxon>Paracoccaceae</taxon>
        <taxon>Pseudoprimorskyibacter</taxon>
    </lineage>
</organism>
<dbReference type="Proteomes" id="UP000244904">
    <property type="component" value="Unassembled WGS sequence"/>
</dbReference>
<keyword evidence="3" id="KW-1185">Reference proteome</keyword>
<evidence type="ECO:0008006" key="4">
    <source>
        <dbReference type="Google" id="ProtNLM"/>
    </source>
</evidence>
<feature type="transmembrane region" description="Helical" evidence="1">
    <location>
        <begin position="129"/>
        <end position="147"/>
    </location>
</feature>
<feature type="transmembrane region" description="Helical" evidence="1">
    <location>
        <begin position="154"/>
        <end position="172"/>
    </location>
</feature>
<sequence length="212" mass="22948">MNWTEAVDGYCERLGPGLFDEPLNAATNLAFIAVAVWLWPQCRGVARVLCAILFAIGTGSLLFHTFAQPWAGVLDVAPIALFILVYIFAATRDFLGQNKWVSAAAVLAFFPFAALTAPILGRIPGLESSAAYTPVPLLIAIYAGVLWRRDRDTARRLATGAGLLCVSIGFRALDMPMCGALPIGTHFLWHCLNAAMLGWMIAALPSCQIRRL</sequence>
<dbReference type="OrthoDB" id="277121at2"/>
<proteinExistence type="predicted"/>
<accession>A0A2R8AR73</accession>
<reference evidence="3" key="1">
    <citation type="submission" date="2018-03" db="EMBL/GenBank/DDBJ databases">
        <authorList>
            <person name="Rodrigo-Torres L."/>
            <person name="Arahal R. D."/>
            <person name="Lucena T."/>
        </authorList>
    </citation>
    <scope>NUCLEOTIDE SEQUENCE [LARGE SCALE GENOMIC DNA]</scope>
    <source>
        <strain evidence="3">CECT 8871</strain>
    </source>
</reference>
<feature type="transmembrane region" description="Helical" evidence="1">
    <location>
        <begin position="101"/>
        <end position="123"/>
    </location>
</feature>
<dbReference type="RefSeq" id="WP_108885001.1">
    <property type="nucleotide sequence ID" value="NZ_OMOJ01000001.1"/>
</dbReference>
<dbReference type="EMBL" id="OMOJ01000001">
    <property type="protein sequence ID" value="SPF78354.1"/>
    <property type="molecule type" value="Genomic_DNA"/>
</dbReference>
<feature type="transmembrane region" description="Helical" evidence="1">
    <location>
        <begin position="22"/>
        <end position="39"/>
    </location>
</feature>
<evidence type="ECO:0000313" key="2">
    <source>
        <dbReference type="EMBL" id="SPF78354.1"/>
    </source>
</evidence>
<evidence type="ECO:0000256" key="1">
    <source>
        <dbReference type="SAM" id="Phobius"/>
    </source>
</evidence>
<keyword evidence="1" id="KW-1133">Transmembrane helix</keyword>
<feature type="transmembrane region" description="Helical" evidence="1">
    <location>
        <begin position="70"/>
        <end position="89"/>
    </location>
</feature>
<name>A0A2R8AR73_9RHOB</name>
<feature type="transmembrane region" description="Helical" evidence="1">
    <location>
        <begin position="46"/>
        <end position="64"/>
    </location>
</feature>
<protein>
    <recommendedName>
        <fullName evidence="4">Ceramidase</fullName>
    </recommendedName>
</protein>
<keyword evidence="1" id="KW-0472">Membrane</keyword>
<gene>
    <name evidence="2" type="ORF">PRI8871_00951</name>
</gene>
<keyword evidence="1" id="KW-0812">Transmembrane</keyword>